<comment type="caution">
    <text evidence="11">The sequence shown here is derived from an EMBL/GenBank/DDBJ whole genome shotgun (WGS) entry which is preliminary data.</text>
</comment>
<dbReference type="Pfam" id="PF01171">
    <property type="entry name" value="ATP_bind_3"/>
    <property type="match status" value="2"/>
</dbReference>
<dbReference type="EC" id="6.3.4.19" evidence="7"/>
<dbReference type="SUPFAM" id="SSF52402">
    <property type="entry name" value="Adenine nucleotide alpha hydrolases-like"/>
    <property type="match status" value="1"/>
</dbReference>
<dbReference type="HAMAP" id="MF_01161">
    <property type="entry name" value="tRNA_Ile_lys_synt"/>
    <property type="match status" value="1"/>
</dbReference>
<dbReference type="InterPro" id="IPR011063">
    <property type="entry name" value="TilS/TtcA_N"/>
</dbReference>
<dbReference type="PANTHER" id="PTHR43033">
    <property type="entry name" value="TRNA(ILE)-LYSIDINE SYNTHASE-RELATED"/>
    <property type="match status" value="1"/>
</dbReference>
<comment type="function">
    <text evidence="7">Ligates lysine onto the cytidine present at position 34 of the AUA codon-specific tRNA(Ile) that contains the anticodon CAU, in an ATP-dependent manner. Cytidine is converted to lysidine, thus changing the amino acid specificity of the tRNA from methionine to isoleucine.</text>
</comment>
<evidence type="ECO:0000259" key="10">
    <source>
        <dbReference type="Pfam" id="PF09179"/>
    </source>
</evidence>
<keyword evidence="1 7" id="KW-0963">Cytoplasm</keyword>
<feature type="domain" description="tRNA(Ile)-lysidine/2-thiocytidine synthase N-terminal" evidence="9">
    <location>
        <begin position="209"/>
        <end position="326"/>
    </location>
</feature>
<feature type="domain" description="tRNA(Ile)-lysidine/2-thiocytidine synthase N-terminal" evidence="9">
    <location>
        <begin position="84"/>
        <end position="150"/>
    </location>
</feature>
<keyword evidence="5 7" id="KW-0067">ATP-binding</keyword>
<comment type="subcellular location">
    <subcellularLocation>
        <location evidence="7">Cytoplasm</location>
    </subcellularLocation>
</comment>
<feature type="region of interest" description="Disordered" evidence="8">
    <location>
        <begin position="51"/>
        <end position="77"/>
    </location>
</feature>
<name>A0ABN2WVD4_9MICO</name>
<comment type="catalytic activity">
    <reaction evidence="6 7">
        <text>cytidine(34) in tRNA(Ile2) + L-lysine + ATP = lysidine(34) in tRNA(Ile2) + AMP + diphosphate + H(+)</text>
        <dbReference type="Rhea" id="RHEA:43744"/>
        <dbReference type="Rhea" id="RHEA-COMP:10625"/>
        <dbReference type="Rhea" id="RHEA-COMP:10670"/>
        <dbReference type="ChEBI" id="CHEBI:15378"/>
        <dbReference type="ChEBI" id="CHEBI:30616"/>
        <dbReference type="ChEBI" id="CHEBI:32551"/>
        <dbReference type="ChEBI" id="CHEBI:33019"/>
        <dbReference type="ChEBI" id="CHEBI:82748"/>
        <dbReference type="ChEBI" id="CHEBI:83665"/>
        <dbReference type="ChEBI" id="CHEBI:456215"/>
        <dbReference type="EC" id="6.3.4.19"/>
    </reaction>
</comment>
<dbReference type="SUPFAM" id="SSF82829">
    <property type="entry name" value="MesJ substrate recognition domain-like"/>
    <property type="match status" value="1"/>
</dbReference>
<feature type="region of interest" description="Disordered" evidence="8">
    <location>
        <begin position="155"/>
        <end position="211"/>
    </location>
</feature>
<dbReference type="Proteomes" id="UP001500984">
    <property type="component" value="Unassembled WGS sequence"/>
</dbReference>
<feature type="region of interest" description="Disordered" evidence="8">
    <location>
        <begin position="1"/>
        <end position="39"/>
    </location>
</feature>
<evidence type="ECO:0000256" key="6">
    <source>
        <dbReference type="ARBA" id="ARBA00048539"/>
    </source>
</evidence>
<dbReference type="InterPro" id="IPR014729">
    <property type="entry name" value="Rossmann-like_a/b/a_fold"/>
</dbReference>
<dbReference type="Gene3D" id="1.20.59.20">
    <property type="match status" value="1"/>
</dbReference>
<feature type="domain" description="tRNA(Ile)-lysidine synthase substrate-binding" evidence="10">
    <location>
        <begin position="376"/>
        <end position="444"/>
    </location>
</feature>
<keyword evidence="4 7" id="KW-0547">Nucleotide-binding</keyword>
<evidence type="ECO:0000313" key="11">
    <source>
        <dbReference type="EMBL" id="GAA2099363.1"/>
    </source>
</evidence>
<accession>A0ABN2WVD4</accession>
<organism evidence="11 12">
    <name type="scientific">Brevibacterium salitolerans</name>
    <dbReference type="NCBI Taxonomy" id="1403566"/>
    <lineage>
        <taxon>Bacteria</taxon>
        <taxon>Bacillati</taxon>
        <taxon>Actinomycetota</taxon>
        <taxon>Actinomycetes</taxon>
        <taxon>Micrococcales</taxon>
        <taxon>Brevibacteriaceae</taxon>
        <taxon>Brevibacterium</taxon>
    </lineage>
</organism>
<reference evidence="11 12" key="1">
    <citation type="journal article" date="2019" name="Int. J. Syst. Evol. Microbiol.">
        <title>The Global Catalogue of Microorganisms (GCM) 10K type strain sequencing project: providing services to taxonomists for standard genome sequencing and annotation.</title>
        <authorList>
            <consortium name="The Broad Institute Genomics Platform"/>
            <consortium name="The Broad Institute Genome Sequencing Center for Infectious Disease"/>
            <person name="Wu L."/>
            <person name="Ma J."/>
        </authorList>
    </citation>
    <scope>NUCLEOTIDE SEQUENCE [LARGE SCALE GENOMIC DNA]</scope>
    <source>
        <strain evidence="11 12">JCM 15900</strain>
    </source>
</reference>
<evidence type="ECO:0000256" key="5">
    <source>
        <dbReference type="ARBA" id="ARBA00022840"/>
    </source>
</evidence>
<dbReference type="Pfam" id="PF09179">
    <property type="entry name" value="TilS"/>
    <property type="match status" value="1"/>
</dbReference>
<gene>
    <name evidence="7 11" type="primary">tilS</name>
    <name evidence="11" type="ORF">GCM10009823_21200</name>
</gene>
<feature type="compositionally biased region" description="Gly residues" evidence="8">
    <location>
        <begin position="1"/>
        <end position="12"/>
    </location>
</feature>
<feature type="compositionally biased region" description="Gly residues" evidence="8">
    <location>
        <begin position="167"/>
        <end position="178"/>
    </location>
</feature>
<keyword evidence="3 7" id="KW-0819">tRNA processing</keyword>
<protein>
    <recommendedName>
        <fullName evidence="7">tRNA(Ile)-lysidine synthase</fullName>
        <ecNumber evidence="7">6.3.4.19</ecNumber>
    </recommendedName>
    <alternativeName>
        <fullName evidence="7">tRNA(Ile)-2-lysyl-cytidine synthase</fullName>
    </alternativeName>
    <alternativeName>
        <fullName evidence="7">tRNA(Ile)-lysidine synthetase</fullName>
    </alternativeName>
</protein>
<proteinExistence type="inferred from homology"/>
<dbReference type="InterPro" id="IPR012795">
    <property type="entry name" value="tRNA_Ile_lys_synt_N"/>
</dbReference>
<dbReference type="Gene3D" id="3.40.50.620">
    <property type="entry name" value="HUPs"/>
    <property type="match status" value="1"/>
</dbReference>
<dbReference type="PANTHER" id="PTHR43033:SF1">
    <property type="entry name" value="TRNA(ILE)-LYSIDINE SYNTHASE-RELATED"/>
    <property type="match status" value="1"/>
</dbReference>
<evidence type="ECO:0000256" key="7">
    <source>
        <dbReference type="HAMAP-Rule" id="MF_01161"/>
    </source>
</evidence>
<evidence type="ECO:0000256" key="2">
    <source>
        <dbReference type="ARBA" id="ARBA00022598"/>
    </source>
</evidence>
<dbReference type="InterPro" id="IPR012094">
    <property type="entry name" value="tRNA_Ile_lys_synt"/>
</dbReference>
<dbReference type="InterPro" id="IPR015262">
    <property type="entry name" value="tRNA_Ile_lys_synt_subst-bd"/>
</dbReference>
<comment type="similarity">
    <text evidence="7">Belongs to the tRNA(Ile)-lysidine synthase family.</text>
</comment>
<evidence type="ECO:0000256" key="4">
    <source>
        <dbReference type="ARBA" id="ARBA00022741"/>
    </source>
</evidence>
<evidence type="ECO:0000256" key="1">
    <source>
        <dbReference type="ARBA" id="ARBA00022490"/>
    </source>
</evidence>
<keyword evidence="12" id="KW-1185">Reference proteome</keyword>
<sequence>MTEAPGAGGAAGMHGRSEGSEAAAAQGTGPRPRLDAASAAIRTALREALRELGRGPGPHGGRSAAEERRGAVRARTAEGSPAPLLLGVSGGADSLALASAAAFLHRRGEAAFLACTVDHGLQEGSAAVARATVGILEEMGLPAVSVRIDEGDADRGAAADPVAEGPAVGGSAAGGTEVGGTADRRGPGTGGVEAAGTAASGGELHGGTGGVEARARRGRYAALARIARAHGCLRADGLPLVLTAHTEDDQAETVLLGLMRGSGPRSLAGMAAAADLATSAGAVRILRPLLGITRAQTRASCAAQRLPFWDDPMNEDPGFARVRARQLLRRFEDELGQGLRPNLARTARLLRDDADCLDAQAAEAYERLREPGAPGLPVPALAELPAAVRSRVLRLWLLDAGASAQELTAEHVRRVDALVGASGGPRRRISVPGALAAVVRGGRLVVEAAAVPPRG</sequence>
<evidence type="ECO:0000256" key="8">
    <source>
        <dbReference type="SAM" id="MobiDB-lite"/>
    </source>
</evidence>
<dbReference type="CDD" id="cd01992">
    <property type="entry name" value="TilS_N"/>
    <property type="match status" value="1"/>
</dbReference>
<comment type="domain">
    <text evidence="7">The N-terminal region contains the highly conserved SGGXDS motif, predicted to be a P-loop motif involved in ATP binding.</text>
</comment>
<evidence type="ECO:0000256" key="3">
    <source>
        <dbReference type="ARBA" id="ARBA00022694"/>
    </source>
</evidence>
<evidence type="ECO:0000313" key="12">
    <source>
        <dbReference type="Proteomes" id="UP001500984"/>
    </source>
</evidence>
<dbReference type="EMBL" id="BAAAPZ010000008">
    <property type="protein sequence ID" value="GAA2099363.1"/>
    <property type="molecule type" value="Genomic_DNA"/>
</dbReference>
<evidence type="ECO:0000259" key="9">
    <source>
        <dbReference type="Pfam" id="PF01171"/>
    </source>
</evidence>
<keyword evidence="2 7" id="KW-0436">Ligase</keyword>
<feature type="binding site" evidence="7">
    <location>
        <begin position="89"/>
        <end position="94"/>
    </location>
    <ligand>
        <name>ATP</name>
        <dbReference type="ChEBI" id="CHEBI:30616"/>
    </ligand>
</feature>
<dbReference type="RefSeq" id="WP_344337141.1">
    <property type="nucleotide sequence ID" value="NZ_BAAAPZ010000008.1"/>
</dbReference>